<dbReference type="Gene3D" id="3.10.180.10">
    <property type="entry name" value="2,3-Dihydroxybiphenyl 1,2-Dioxygenase, domain 1"/>
    <property type="match status" value="1"/>
</dbReference>
<dbReference type="InterPro" id="IPR041581">
    <property type="entry name" value="Glyoxalase_6"/>
</dbReference>
<dbReference type="Pfam" id="PF01329">
    <property type="entry name" value="Pterin_4a"/>
    <property type="match status" value="1"/>
</dbReference>
<keyword evidence="8" id="KW-1185">Reference proteome</keyword>
<evidence type="ECO:0000256" key="3">
    <source>
        <dbReference type="ARBA" id="ARBA00013252"/>
    </source>
</evidence>
<dbReference type="Gene3D" id="3.30.1360.20">
    <property type="entry name" value="Transcriptional coactivator/pterin dehydratase"/>
    <property type="match status" value="1"/>
</dbReference>
<reference evidence="7 8" key="1">
    <citation type="submission" date="2013-08" db="EMBL/GenBank/DDBJ databases">
        <title>Genome sequencing of Cellulomonas carbonis T26.</title>
        <authorList>
            <person name="Chen F."/>
            <person name="Li Y."/>
            <person name="Wang G."/>
        </authorList>
    </citation>
    <scope>NUCLEOTIDE SEQUENCE [LARGE SCALE GENOMIC DNA]</scope>
    <source>
        <strain evidence="7 8">T26</strain>
    </source>
</reference>
<dbReference type="GO" id="GO:0008124">
    <property type="term" value="F:4-alpha-hydroxytetrahydrobiopterin dehydratase activity"/>
    <property type="evidence" value="ECO:0007669"/>
    <property type="project" value="UniProtKB-EC"/>
</dbReference>
<proteinExistence type="inferred from homology"/>
<dbReference type="RefSeq" id="WP_043605358.1">
    <property type="nucleotide sequence ID" value="NZ_AXCY01000028.1"/>
</dbReference>
<dbReference type="EC" id="4.2.1.96" evidence="3"/>
<gene>
    <name evidence="7" type="ORF">N868_12045</name>
</gene>
<reference evidence="7 8" key="2">
    <citation type="journal article" date="2015" name="Stand. Genomic Sci.">
        <title>Draft genome sequence of Cellulomonas carbonis T26(T) and comparative analysis of six Cellulomonas genomes.</title>
        <authorList>
            <person name="Zhuang W."/>
            <person name="Zhang S."/>
            <person name="Xia X."/>
            <person name="Wang G."/>
        </authorList>
    </citation>
    <scope>NUCLEOTIDE SEQUENCE [LARGE SCALE GENOMIC DNA]</scope>
    <source>
        <strain evidence="7 8">T26</strain>
    </source>
</reference>
<comment type="catalytic activity">
    <reaction evidence="1">
        <text>(4aS,6R)-4a-hydroxy-L-erythro-5,6,7,8-tetrahydrobiopterin = (6R)-L-erythro-6,7-dihydrobiopterin + H2O</text>
        <dbReference type="Rhea" id="RHEA:11920"/>
        <dbReference type="ChEBI" id="CHEBI:15377"/>
        <dbReference type="ChEBI" id="CHEBI:15642"/>
        <dbReference type="ChEBI" id="CHEBI:43120"/>
        <dbReference type="EC" id="4.2.1.96"/>
    </reaction>
</comment>
<evidence type="ECO:0000313" key="8">
    <source>
        <dbReference type="Proteomes" id="UP000029839"/>
    </source>
</evidence>
<dbReference type="CDD" id="cd00488">
    <property type="entry name" value="PCD_DCoH"/>
    <property type="match status" value="1"/>
</dbReference>
<accession>A0A0A0BTE7</accession>
<dbReference type="InterPro" id="IPR036428">
    <property type="entry name" value="PCD_sf"/>
</dbReference>
<evidence type="ECO:0000313" key="7">
    <source>
        <dbReference type="EMBL" id="KGM11195.1"/>
    </source>
</evidence>
<comment type="caution">
    <text evidence="7">The sequence shown here is derived from an EMBL/GenBank/DDBJ whole genome shotgun (WGS) entry which is preliminary data.</text>
</comment>
<name>A0A0A0BTE7_9CELL</name>
<evidence type="ECO:0000256" key="5">
    <source>
        <dbReference type="ARBA" id="ARBA00023239"/>
    </source>
</evidence>
<dbReference type="OrthoDB" id="15077at2"/>
<evidence type="ECO:0000256" key="1">
    <source>
        <dbReference type="ARBA" id="ARBA00001554"/>
    </source>
</evidence>
<feature type="domain" description="Glyoxalase-like" evidence="6">
    <location>
        <begin position="109"/>
        <end position="212"/>
    </location>
</feature>
<dbReference type="SUPFAM" id="SSF55248">
    <property type="entry name" value="PCD-like"/>
    <property type="match status" value="1"/>
</dbReference>
<keyword evidence="5" id="KW-0456">Lyase</keyword>
<dbReference type="SUPFAM" id="SSF54593">
    <property type="entry name" value="Glyoxalase/Bleomycin resistance protein/Dihydroxybiphenyl dioxygenase"/>
    <property type="match status" value="1"/>
</dbReference>
<dbReference type="Pfam" id="PF18029">
    <property type="entry name" value="Glyoxalase_6"/>
    <property type="match status" value="1"/>
</dbReference>
<organism evidence="7 8">
    <name type="scientific">Cellulomonas carbonis T26</name>
    <dbReference type="NCBI Taxonomy" id="947969"/>
    <lineage>
        <taxon>Bacteria</taxon>
        <taxon>Bacillati</taxon>
        <taxon>Actinomycetota</taxon>
        <taxon>Actinomycetes</taxon>
        <taxon>Micrococcales</taxon>
        <taxon>Cellulomonadaceae</taxon>
        <taxon>Cellulomonas</taxon>
    </lineage>
</organism>
<dbReference type="GO" id="GO:0006729">
    <property type="term" value="P:tetrahydrobiopterin biosynthetic process"/>
    <property type="evidence" value="ECO:0007669"/>
    <property type="project" value="InterPro"/>
</dbReference>
<dbReference type="CDD" id="cd06587">
    <property type="entry name" value="VOC"/>
    <property type="match status" value="1"/>
</dbReference>
<dbReference type="EMBL" id="AXCY01000028">
    <property type="protein sequence ID" value="KGM11195.1"/>
    <property type="molecule type" value="Genomic_DNA"/>
</dbReference>
<dbReference type="PANTHER" id="PTHR35908">
    <property type="entry name" value="HYPOTHETICAL FUSION PROTEIN"/>
    <property type="match status" value="1"/>
</dbReference>
<protein>
    <recommendedName>
        <fullName evidence="4">Putative pterin-4-alpha-carbinolamine dehydratase</fullName>
        <ecNumber evidence="3">4.2.1.96</ecNumber>
    </recommendedName>
</protein>
<dbReference type="PANTHER" id="PTHR35908:SF1">
    <property type="entry name" value="CONSERVED PROTEIN"/>
    <property type="match status" value="1"/>
</dbReference>
<dbReference type="InterPro" id="IPR001533">
    <property type="entry name" value="Pterin_deHydtase"/>
</dbReference>
<dbReference type="AlphaFoldDB" id="A0A0A0BTE7"/>
<evidence type="ECO:0000256" key="4">
    <source>
        <dbReference type="ARBA" id="ARBA00021735"/>
    </source>
</evidence>
<dbReference type="Proteomes" id="UP000029839">
    <property type="component" value="Unassembled WGS sequence"/>
</dbReference>
<dbReference type="InterPro" id="IPR029068">
    <property type="entry name" value="Glyas_Bleomycin-R_OHBP_Dase"/>
</dbReference>
<evidence type="ECO:0000256" key="2">
    <source>
        <dbReference type="ARBA" id="ARBA00006472"/>
    </source>
</evidence>
<evidence type="ECO:0000259" key="6">
    <source>
        <dbReference type="Pfam" id="PF18029"/>
    </source>
</evidence>
<comment type="similarity">
    <text evidence="2">Belongs to the pterin-4-alpha-carbinolamine dehydratase family.</text>
</comment>
<sequence length="221" mass="24201">MSDILPHAVVSRRTDARHWRVVLGTLRATFRTGSFARGAELVAAVAATADELDHHPDVLLRYGTVTVTTLSHDVGALTERDVELARRVSALADERGVEADPRAPRMLEIAVDTQDVAAVLPFWQAALGYERDPHDVERLVDPAGEGPCVWFQHMDSPRPQRNRIHIDVDVPHDVALDRLGAVLAAGGRLVSDRRAPAFWVVADAEGNEVCLCTWQGRGQGD</sequence>